<accession>F4MLS4</accession>
<keyword evidence="1" id="KW-1133">Transmembrane helix</keyword>
<gene>
    <name evidence="2" type="ORF">S3_805_0023</name>
</gene>
<proteinExistence type="predicted"/>
<dbReference type="EMBL" id="FQ032807">
    <property type="protein sequence ID" value="CBL87087.1"/>
    <property type="molecule type" value="Genomic_DNA"/>
</dbReference>
<name>F4MLS4_9BACT</name>
<sequence length="50" mass="5966">MVEQENINSTNVNVKIFFILINLLLIILKHKVFYYKSQIPELTEEDMPEI</sequence>
<evidence type="ECO:0000313" key="2">
    <source>
        <dbReference type="EMBL" id="CBL87087.1"/>
    </source>
</evidence>
<keyword evidence="1" id="KW-0812">Transmembrane</keyword>
<feature type="transmembrane region" description="Helical" evidence="1">
    <location>
        <begin position="12"/>
        <end position="28"/>
    </location>
</feature>
<organism evidence="2">
    <name type="scientific">uncultured Flavobacteriia bacterium</name>
    <dbReference type="NCBI Taxonomy" id="212695"/>
    <lineage>
        <taxon>Bacteria</taxon>
        <taxon>Pseudomonadati</taxon>
        <taxon>Bacteroidota</taxon>
        <taxon>Flavobacteriia</taxon>
        <taxon>environmental samples</taxon>
    </lineage>
</organism>
<keyword evidence="1" id="KW-0472">Membrane</keyword>
<dbReference type="AlphaFoldDB" id="F4MLS4"/>
<protein>
    <submittedName>
        <fullName evidence="2">Uncharacterized protein</fullName>
    </submittedName>
</protein>
<reference evidence="2" key="2">
    <citation type="journal article" date="2012" name="Environ. Microbiol.">
        <title>Genomic content of uncultured Bacteroidetes from contrasting oceanic provinces in the North Atlantic Ocean.</title>
        <authorList>
            <person name="Gomez-Pereira P.R."/>
            <person name="Schuler M."/>
            <person name="Fuchs B.M."/>
            <person name="Bennke C."/>
            <person name="Teeling H."/>
            <person name="Waldmann J."/>
            <person name="Richter M."/>
            <person name="Barbe V."/>
            <person name="Bataille E."/>
            <person name="Glockner F.O."/>
            <person name="Amann R."/>
        </authorList>
    </citation>
    <scope>NUCLEOTIDE SEQUENCE</scope>
</reference>
<evidence type="ECO:0000256" key="1">
    <source>
        <dbReference type="SAM" id="Phobius"/>
    </source>
</evidence>
<reference evidence="2" key="1">
    <citation type="submission" date="2010-05" db="EMBL/GenBank/DDBJ databases">
        <authorList>
            <person name="Genoscope - CEA"/>
        </authorList>
    </citation>
    <scope>NUCLEOTIDE SEQUENCE</scope>
</reference>